<keyword evidence="2" id="KW-1185">Reference proteome</keyword>
<evidence type="ECO:0000313" key="1">
    <source>
        <dbReference type="EMBL" id="KAB5529656.1"/>
    </source>
</evidence>
<proteinExistence type="predicted"/>
<dbReference type="Proteomes" id="UP000326939">
    <property type="component" value="Chromosome 13"/>
</dbReference>
<protein>
    <submittedName>
        <fullName evidence="1">Uncharacterized protein</fullName>
    </submittedName>
</protein>
<evidence type="ECO:0000313" key="2">
    <source>
        <dbReference type="Proteomes" id="UP000326939"/>
    </source>
</evidence>
<dbReference type="EMBL" id="VDCV01000013">
    <property type="protein sequence ID" value="KAB5529656.1"/>
    <property type="molecule type" value="Genomic_DNA"/>
</dbReference>
<dbReference type="AlphaFoldDB" id="A0A5N5KHC9"/>
<organism evidence="1 2">
    <name type="scientific">Salix brachista</name>
    <dbReference type="NCBI Taxonomy" id="2182728"/>
    <lineage>
        <taxon>Eukaryota</taxon>
        <taxon>Viridiplantae</taxon>
        <taxon>Streptophyta</taxon>
        <taxon>Embryophyta</taxon>
        <taxon>Tracheophyta</taxon>
        <taxon>Spermatophyta</taxon>
        <taxon>Magnoliopsida</taxon>
        <taxon>eudicotyledons</taxon>
        <taxon>Gunneridae</taxon>
        <taxon>Pentapetalae</taxon>
        <taxon>rosids</taxon>
        <taxon>fabids</taxon>
        <taxon>Malpighiales</taxon>
        <taxon>Salicaceae</taxon>
        <taxon>Saliceae</taxon>
        <taxon>Salix</taxon>
    </lineage>
</organism>
<accession>A0A5N5KHC9</accession>
<sequence length="154" mass="16974">MKRSSHANGTLGNVDNGHKVVGSIIEHEDCLSDGQEVTVDNKFLMANNPHLDNYVTESRKWSTDPPTLSDDSLMCLKRSKEVAIGESRKRLKTNGAITNCTISNGGSPGTGNLWPVTRVQLLDVASSLTATAHKRDFFMVSLKWRPVFWCKTGK</sequence>
<comment type="caution">
    <text evidence="1">The sequence shown here is derived from an EMBL/GenBank/DDBJ whole genome shotgun (WGS) entry which is preliminary data.</text>
</comment>
<reference evidence="2" key="1">
    <citation type="journal article" date="2019" name="Gigascience">
        <title>De novo genome assembly of the endangered Acer yangbiense, a plant species with extremely small populations endemic to Yunnan Province, China.</title>
        <authorList>
            <person name="Yang J."/>
            <person name="Wariss H.M."/>
            <person name="Tao L."/>
            <person name="Zhang R."/>
            <person name="Yun Q."/>
            <person name="Hollingsworth P."/>
            <person name="Dao Z."/>
            <person name="Luo G."/>
            <person name="Guo H."/>
            <person name="Ma Y."/>
            <person name="Sun W."/>
        </authorList>
    </citation>
    <scope>NUCLEOTIDE SEQUENCE [LARGE SCALE GENOMIC DNA]</scope>
    <source>
        <strain evidence="2">cv. br00</strain>
    </source>
</reference>
<name>A0A5N5KHC9_9ROSI</name>
<gene>
    <name evidence="1" type="ORF">DKX38_019737</name>
</gene>